<gene>
    <name evidence="3" type="ORF">PZE19_24970</name>
</gene>
<dbReference type="InterPro" id="IPR011006">
    <property type="entry name" value="CheY-like_superfamily"/>
</dbReference>
<dbReference type="SMART" id="SM00448">
    <property type="entry name" value="REC"/>
    <property type="match status" value="1"/>
</dbReference>
<dbReference type="InterPro" id="IPR052893">
    <property type="entry name" value="TCS_response_regulator"/>
</dbReference>
<reference evidence="3 4" key="1">
    <citation type="submission" date="2023-03" db="EMBL/GenBank/DDBJ databases">
        <title>Paludisphaera mucosa sp. nov. a novel planctomycete from northern fen.</title>
        <authorList>
            <person name="Ivanova A."/>
        </authorList>
    </citation>
    <scope>NUCLEOTIDE SEQUENCE [LARGE SCALE GENOMIC DNA]</scope>
    <source>
        <strain evidence="3 4">Pla2</strain>
    </source>
</reference>
<dbReference type="SUPFAM" id="SSF52172">
    <property type="entry name" value="CheY-like"/>
    <property type="match status" value="1"/>
</dbReference>
<proteinExistence type="predicted"/>
<dbReference type="RefSeq" id="WP_277863324.1">
    <property type="nucleotide sequence ID" value="NZ_JARRAG010000002.1"/>
</dbReference>
<protein>
    <submittedName>
        <fullName evidence="3">Response regulator</fullName>
    </submittedName>
</protein>
<dbReference type="Pfam" id="PF00072">
    <property type="entry name" value="Response_reg"/>
    <property type="match status" value="1"/>
</dbReference>
<keyword evidence="4" id="KW-1185">Reference proteome</keyword>
<keyword evidence="1" id="KW-0597">Phosphoprotein</keyword>
<comment type="caution">
    <text evidence="3">The sequence shown here is derived from an EMBL/GenBank/DDBJ whole genome shotgun (WGS) entry which is preliminary data.</text>
</comment>
<name>A0ABT6FHP2_9BACT</name>
<organism evidence="3 4">
    <name type="scientific">Paludisphaera mucosa</name>
    <dbReference type="NCBI Taxonomy" id="3030827"/>
    <lineage>
        <taxon>Bacteria</taxon>
        <taxon>Pseudomonadati</taxon>
        <taxon>Planctomycetota</taxon>
        <taxon>Planctomycetia</taxon>
        <taxon>Isosphaerales</taxon>
        <taxon>Isosphaeraceae</taxon>
        <taxon>Paludisphaera</taxon>
    </lineage>
</organism>
<evidence type="ECO:0000313" key="4">
    <source>
        <dbReference type="Proteomes" id="UP001216907"/>
    </source>
</evidence>
<evidence type="ECO:0000313" key="3">
    <source>
        <dbReference type="EMBL" id="MDG3007034.1"/>
    </source>
</evidence>
<feature type="domain" description="Response regulatory" evidence="2">
    <location>
        <begin position="6"/>
        <end position="134"/>
    </location>
</feature>
<evidence type="ECO:0000259" key="2">
    <source>
        <dbReference type="PROSITE" id="PS50110"/>
    </source>
</evidence>
<dbReference type="Proteomes" id="UP001216907">
    <property type="component" value="Unassembled WGS sequence"/>
</dbReference>
<evidence type="ECO:0000256" key="1">
    <source>
        <dbReference type="PROSITE-ProRule" id="PRU00169"/>
    </source>
</evidence>
<dbReference type="EMBL" id="JARRAG010000002">
    <property type="protein sequence ID" value="MDG3007034.1"/>
    <property type="molecule type" value="Genomic_DNA"/>
</dbReference>
<dbReference type="PROSITE" id="PS50110">
    <property type="entry name" value="RESPONSE_REGULATORY"/>
    <property type="match status" value="1"/>
</dbReference>
<feature type="modified residue" description="4-aspartylphosphate" evidence="1">
    <location>
        <position position="67"/>
    </location>
</feature>
<dbReference type="Gene3D" id="3.40.50.2300">
    <property type="match status" value="1"/>
</dbReference>
<dbReference type="PANTHER" id="PTHR44520">
    <property type="entry name" value="RESPONSE REGULATOR RCP1-RELATED"/>
    <property type="match status" value="1"/>
</dbReference>
<dbReference type="CDD" id="cd17557">
    <property type="entry name" value="REC_Rcp-like"/>
    <property type="match status" value="1"/>
</dbReference>
<dbReference type="InterPro" id="IPR001789">
    <property type="entry name" value="Sig_transdc_resp-reg_receiver"/>
</dbReference>
<accession>A0ABT6FHP2</accession>
<sequence length="148" mass="16667">MDSNQTILVVEDSDEQFMAVLRAFHKSQIVNPVARCTDGDEALEFLFRTGRFAGEAETPMPAVILLDLNLPGTDGRDVLERIKADDELRKIPVVILTTSENPSDIQLCYREGASSYIIKPIRFDDFLKKVRTLKEYWFETVALPTASG</sequence>